<sequence>MPLFQSRFETPMGDMLVVTDMHDAIHALEFGSHLSRLRRGIAERHGVSELASRAVPEPIASAFSRYFAGELTALDELSIVTAGTDLQLRVWHALRLVPPGATTTYGKLAKELGFDDPRAAIDVGAANAANPIAIVVPCHRVIASNGDLKGYAWGVHRKRWLLGHEKVPAFCGQIAETMSLPGFQDGPTG</sequence>
<evidence type="ECO:0000256" key="1">
    <source>
        <dbReference type="ARBA" id="ARBA00001286"/>
    </source>
</evidence>
<comment type="catalytic activity">
    <reaction evidence="1">
        <text>a 4-O-methyl-thymidine in DNA + L-cysteinyl-[protein] = a thymidine in DNA + S-methyl-L-cysteinyl-[protein]</text>
        <dbReference type="Rhea" id="RHEA:53428"/>
        <dbReference type="Rhea" id="RHEA-COMP:10131"/>
        <dbReference type="Rhea" id="RHEA-COMP:10132"/>
        <dbReference type="Rhea" id="RHEA-COMP:13555"/>
        <dbReference type="Rhea" id="RHEA-COMP:13556"/>
        <dbReference type="ChEBI" id="CHEBI:29950"/>
        <dbReference type="ChEBI" id="CHEBI:82612"/>
        <dbReference type="ChEBI" id="CHEBI:137386"/>
        <dbReference type="ChEBI" id="CHEBI:137387"/>
        <dbReference type="EC" id="2.1.1.63"/>
    </reaction>
</comment>
<dbReference type="Gene3D" id="1.10.10.10">
    <property type="entry name" value="Winged helix-like DNA-binding domain superfamily/Winged helix DNA-binding domain"/>
    <property type="match status" value="1"/>
</dbReference>
<dbReference type="PANTHER" id="PTHR10815:SF5">
    <property type="entry name" value="METHYLATED-DNA--PROTEIN-CYSTEINE METHYLTRANSFERASE"/>
    <property type="match status" value="1"/>
</dbReference>
<comment type="caution">
    <text evidence="10">The sequence shown here is derived from an EMBL/GenBank/DDBJ whole genome shotgun (WGS) entry which is preliminary data.</text>
</comment>
<dbReference type="RefSeq" id="WP_060241058.1">
    <property type="nucleotide sequence ID" value="NZ_LPJR01000025.1"/>
</dbReference>
<dbReference type="InterPro" id="IPR036217">
    <property type="entry name" value="MethylDNA_cys_MeTrfase_DNAb"/>
</dbReference>
<protein>
    <recommendedName>
        <fullName evidence="3">methylated-DNA--[protein]-cysteine S-methyltransferase</fullName>
        <ecNumber evidence="3">2.1.1.63</ecNumber>
    </recommendedName>
</protein>
<feature type="domain" description="Methylated-DNA-[protein]-cysteine S-methyltransferase DNA binding" evidence="9">
    <location>
        <begin position="86"/>
        <end position="167"/>
    </location>
</feature>
<evidence type="ECO:0000259" key="9">
    <source>
        <dbReference type="Pfam" id="PF01035"/>
    </source>
</evidence>
<dbReference type="OrthoDB" id="9802228at2"/>
<evidence type="ECO:0000256" key="5">
    <source>
        <dbReference type="ARBA" id="ARBA00022679"/>
    </source>
</evidence>
<dbReference type="AlphaFoldDB" id="A0A132EIE9"/>
<evidence type="ECO:0000256" key="2">
    <source>
        <dbReference type="ARBA" id="ARBA00008711"/>
    </source>
</evidence>
<dbReference type="Proteomes" id="UP000062912">
    <property type="component" value="Unassembled WGS sequence"/>
</dbReference>
<evidence type="ECO:0000256" key="3">
    <source>
        <dbReference type="ARBA" id="ARBA00011918"/>
    </source>
</evidence>
<comment type="similarity">
    <text evidence="2">Belongs to the MGMT family.</text>
</comment>
<evidence type="ECO:0000256" key="7">
    <source>
        <dbReference type="ARBA" id="ARBA00023204"/>
    </source>
</evidence>
<comment type="catalytic activity">
    <reaction evidence="8">
        <text>a 6-O-methyl-2'-deoxyguanosine in DNA + L-cysteinyl-[protein] = S-methyl-L-cysteinyl-[protein] + a 2'-deoxyguanosine in DNA</text>
        <dbReference type="Rhea" id="RHEA:24000"/>
        <dbReference type="Rhea" id="RHEA-COMP:10131"/>
        <dbReference type="Rhea" id="RHEA-COMP:10132"/>
        <dbReference type="Rhea" id="RHEA-COMP:11367"/>
        <dbReference type="Rhea" id="RHEA-COMP:11368"/>
        <dbReference type="ChEBI" id="CHEBI:29950"/>
        <dbReference type="ChEBI" id="CHEBI:82612"/>
        <dbReference type="ChEBI" id="CHEBI:85445"/>
        <dbReference type="ChEBI" id="CHEBI:85448"/>
        <dbReference type="EC" id="2.1.1.63"/>
    </reaction>
</comment>
<name>A0A132EIE9_9BURK</name>
<evidence type="ECO:0000256" key="8">
    <source>
        <dbReference type="ARBA" id="ARBA00049348"/>
    </source>
</evidence>
<evidence type="ECO:0000313" key="10">
    <source>
        <dbReference type="EMBL" id="KWF30870.1"/>
    </source>
</evidence>
<dbReference type="GO" id="GO:0032259">
    <property type="term" value="P:methylation"/>
    <property type="evidence" value="ECO:0007669"/>
    <property type="project" value="UniProtKB-KW"/>
</dbReference>
<dbReference type="InterPro" id="IPR014048">
    <property type="entry name" value="MethylDNA_cys_MeTrfase_DNA-bd"/>
</dbReference>
<proteinExistence type="inferred from homology"/>
<dbReference type="CDD" id="cd06445">
    <property type="entry name" value="ATase"/>
    <property type="match status" value="1"/>
</dbReference>
<keyword evidence="7" id="KW-0234">DNA repair</keyword>
<dbReference type="SUPFAM" id="SSF46767">
    <property type="entry name" value="Methylated DNA-protein cysteine methyltransferase, C-terminal domain"/>
    <property type="match status" value="1"/>
</dbReference>
<keyword evidence="6" id="KW-0227">DNA damage</keyword>
<dbReference type="InterPro" id="IPR001497">
    <property type="entry name" value="MethylDNA_cys_MeTrfase_AS"/>
</dbReference>
<dbReference type="EMBL" id="LPJR01000025">
    <property type="protein sequence ID" value="KWF30870.1"/>
    <property type="molecule type" value="Genomic_DNA"/>
</dbReference>
<keyword evidence="5 10" id="KW-0808">Transferase</keyword>
<reference evidence="10 11" key="1">
    <citation type="submission" date="2015-11" db="EMBL/GenBank/DDBJ databases">
        <title>Expanding the genomic diversity of Burkholderia species for the development of highly accurate diagnostics.</title>
        <authorList>
            <person name="Sahl J."/>
            <person name="Keim P."/>
            <person name="Wagner D."/>
        </authorList>
    </citation>
    <scope>NUCLEOTIDE SEQUENCE [LARGE SCALE GENOMIC DNA]</scope>
    <source>
        <strain evidence="10 11">MSMB368WGS</strain>
    </source>
</reference>
<evidence type="ECO:0000313" key="11">
    <source>
        <dbReference type="Proteomes" id="UP000062912"/>
    </source>
</evidence>
<keyword evidence="4 10" id="KW-0489">Methyltransferase</keyword>
<dbReference type="EC" id="2.1.1.63" evidence="3"/>
<dbReference type="NCBIfam" id="TIGR00589">
    <property type="entry name" value="ogt"/>
    <property type="match status" value="1"/>
</dbReference>
<accession>A0A132EIE9</accession>
<dbReference type="GO" id="GO:0003908">
    <property type="term" value="F:methylated-DNA-[protein]-cysteine S-methyltransferase activity"/>
    <property type="evidence" value="ECO:0007669"/>
    <property type="project" value="UniProtKB-EC"/>
</dbReference>
<dbReference type="PANTHER" id="PTHR10815">
    <property type="entry name" value="METHYLATED-DNA--PROTEIN-CYSTEINE METHYLTRANSFERASE"/>
    <property type="match status" value="1"/>
</dbReference>
<evidence type="ECO:0000256" key="6">
    <source>
        <dbReference type="ARBA" id="ARBA00022763"/>
    </source>
</evidence>
<evidence type="ECO:0000256" key="4">
    <source>
        <dbReference type="ARBA" id="ARBA00022603"/>
    </source>
</evidence>
<organism evidence="10 11">
    <name type="scientific">Burkholderia pseudomultivorans</name>
    <dbReference type="NCBI Taxonomy" id="1207504"/>
    <lineage>
        <taxon>Bacteria</taxon>
        <taxon>Pseudomonadati</taxon>
        <taxon>Pseudomonadota</taxon>
        <taxon>Betaproteobacteria</taxon>
        <taxon>Burkholderiales</taxon>
        <taxon>Burkholderiaceae</taxon>
        <taxon>Burkholderia</taxon>
        <taxon>Burkholderia cepacia complex</taxon>
    </lineage>
</organism>
<dbReference type="PROSITE" id="PS00374">
    <property type="entry name" value="MGMT"/>
    <property type="match status" value="1"/>
</dbReference>
<dbReference type="InterPro" id="IPR036388">
    <property type="entry name" value="WH-like_DNA-bd_sf"/>
</dbReference>
<dbReference type="Pfam" id="PF01035">
    <property type="entry name" value="DNA_binding_1"/>
    <property type="match status" value="1"/>
</dbReference>
<dbReference type="GO" id="GO:0006281">
    <property type="term" value="P:DNA repair"/>
    <property type="evidence" value="ECO:0007669"/>
    <property type="project" value="UniProtKB-KW"/>
</dbReference>
<dbReference type="FunFam" id="1.10.10.10:FF:000214">
    <property type="entry name" value="Methylated-DNA--protein-cysteine methyltransferase"/>
    <property type="match status" value="1"/>
</dbReference>
<gene>
    <name evidence="10" type="ORF">WT56_12740</name>
</gene>